<dbReference type="GO" id="GO:0016491">
    <property type="term" value="F:oxidoreductase activity"/>
    <property type="evidence" value="ECO:0007669"/>
    <property type="project" value="UniProtKB-KW"/>
</dbReference>
<dbReference type="PANTHER" id="PTHR43625">
    <property type="entry name" value="AFLATOXIN B1 ALDEHYDE REDUCTASE"/>
    <property type="match status" value="1"/>
</dbReference>
<evidence type="ECO:0000256" key="1">
    <source>
        <dbReference type="ARBA" id="ARBA00023002"/>
    </source>
</evidence>
<evidence type="ECO:0000259" key="2">
    <source>
        <dbReference type="Pfam" id="PF00248"/>
    </source>
</evidence>
<evidence type="ECO:0000313" key="4">
    <source>
        <dbReference type="Proteomes" id="UP001182556"/>
    </source>
</evidence>
<dbReference type="Proteomes" id="UP001182556">
    <property type="component" value="Unassembled WGS sequence"/>
</dbReference>
<accession>A0AAD9FQR8</accession>
<gene>
    <name evidence="3" type="ORF">DB88DRAFT_288266</name>
</gene>
<dbReference type="GO" id="GO:0005737">
    <property type="term" value="C:cytoplasm"/>
    <property type="evidence" value="ECO:0007669"/>
    <property type="project" value="TreeGrafter"/>
</dbReference>
<proteinExistence type="predicted"/>
<name>A0AAD9FQR8_PAPLA</name>
<organism evidence="3 4">
    <name type="scientific">Papiliotrema laurentii</name>
    <name type="common">Cryptococcus laurentii</name>
    <dbReference type="NCBI Taxonomy" id="5418"/>
    <lineage>
        <taxon>Eukaryota</taxon>
        <taxon>Fungi</taxon>
        <taxon>Dikarya</taxon>
        <taxon>Basidiomycota</taxon>
        <taxon>Agaricomycotina</taxon>
        <taxon>Tremellomycetes</taxon>
        <taxon>Tremellales</taxon>
        <taxon>Rhynchogastremaceae</taxon>
        <taxon>Papiliotrema</taxon>
    </lineage>
</organism>
<dbReference type="CDD" id="cd19077">
    <property type="entry name" value="AKR_AKR8A1-2"/>
    <property type="match status" value="1"/>
</dbReference>
<comment type="caution">
    <text evidence="3">The sequence shown here is derived from an EMBL/GenBank/DDBJ whole genome shotgun (WGS) entry which is preliminary data.</text>
</comment>
<dbReference type="InterPro" id="IPR023210">
    <property type="entry name" value="NADP_OxRdtase_dom"/>
</dbReference>
<dbReference type="InterPro" id="IPR050791">
    <property type="entry name" value="Aldo-Keto_reductase"/>
</dbReference>
<dbReference type="Pfam" id="PF00248">
    <property type="entry name" value="Aldo_ket_red"/>
    <property type="match status" value="1"/>
</dbReference>
<dbReference type="SUPFAM" id="SSF51430">
    <property type="entry name" value="NAD(P)-linked oxidoreductase"/>
    <property type="match status" value="1"/>
</dbReference>
<keyword evidence="4" id="KW-1185">Reference proteome</keyword>
<dbReference type="PANTHER" id="PTHR43625:SF78">
    <property type="entry name" value="PYRIDOXAL REDUCTASE-RELATED"/>
    <property type="match status" value="1"/>
</dbReference>
<dbReference type="InterPro" id="IPR036812">
    <property type="entry name" value="NAD(P)_OxRdtase_dom_sf"/>
</dbReference>
<feature type="domain" description="NADP-dependent oxidoreductase" evidence="2">
    <location>
        <begin position="16"/>
        <end position="313"/>
    </location>
</feature>
<dbReference type="AlphaFoldDB" id="A0AAD9FQR8"/>
<reference evidence="3" key="1">
    <citation type="submission" date="2023-02" db="EMBL/GenBank/DDBJ databases">
        <title>Identification and recombinant expression of a fungal hydrolase from Papiliotrema laurentii that hydrolyzes apple cutin and clears colloidal polyester polyurethane.</title>
        <authorList>
            <consortium name="DOE Joint Genome Institute"/>
            <person name="Roman V.A."/>
            <person name="Bojanowski C."/>
            <person name="Crable B.R."/>
            <person name="Wagner D.N."/>
            <person name="Hung C.S."/>
            <person name="Nadeau L.J."/>
            <person name="Schratz L."/>
            <person name="Haridas S."/>
            <person name="Pangilinan J."/>
            <person name="Lipzen A."/>
            <person name="Na H."/>
            <person name="Yan M."/>
            <person name="Ng V."/>
            <person name="Grigoriev I.V."/>
            <person name="Spatafora J.W."/>
            <person name="Barlow D."/>
            <person name="Biffinger J."/>
            <person name="Kelley-Loughnane N."/>
            <person name="Varaljay V.A."/>
            <person name="Crookes-Goodson W.J."/>
        </authorList>
    </citation>
    <scope>NUCLEOTIDE SEQUENCE</scope>
    <source>
        <strain evidence="3">5307AH</strain>
    </source>
</reference>
<sequence length="335" mass="37207">MSMPQVKLGSALVGQMGFGLMQLTWTPEPPSQETSFAAMKAAAENGCTAWSSAFFYGNFIGHPEKMLDNIRLIGAFFQKYPEYKDKITLVIKGGITETFGATIDLDYWRKQLKEAQEILGDKRMDVISAARIPPDTTPVQVAQALKTLQSEGWFDHVGASEVGAASLAAMNEVVPIVVDEIEVSLWSYEQDVRDVLAYANEHHIAVFAYSPLGRGFISRKWKSPEDIPEGSFQRRCPRFQGEQFYENLKLVDQLDELAEQKGLKTTQLALAWITHLGPYIIPIPGSSNPERVAENAQAASIKLSDSDLKGVNETLQKFEVKGGRYDEHSSALLMK</sequence>
<dbReference type="EMBL" id="JAODAN010000005">
    <property type="protein sequence ID" value="KAK1924466.1"/>
    <property type="molecule type" value="Genomic_DNA"/>
</dbReference>
<keyword evidence="1" id="KW-0560">Oxidoreductase</keyword>
<protein>
    <submittedName>
        <fullName evidence="3">NADP-dependent oxidoreductase domain-containing protein</fullName>
    </submittedName>
</protein>
<dbReference type="Gene3D" id="3.20.20.100">
    <property type="entry name" value="NADP-dependent oxidoreductase domain"/>
    <property type="match status" value="1"/>
</dbReference>
<evidence type="ECO:0000313" key="3">
    <source>
        <dbReference type="EMBL" id="KAK1924466.1"/>
    </source>
</evidence>